<organism evidence="1">
    <name type="scientific">Tanacetum cinerariifolium</name>
    <name type="common">Dalmatian daisy</name>
    <name type="synonym">Chrysanthemum cinerariifolium</name>
    <dbReference type="NCBI Taxonomy" id="118510"/>
    <lineage>
        <taxon>Eukaryota</taxon>
        <taxon>Viridiplantae</taxon>
        <taxon>Streptophyta</taxon>
        <taxon>Embryophyta</taxon>
        <taxon>Tracheophyta</taxon>
        <taxon>Spermatophyta</taxon>
        <taxon>Magnoliopsida</taxon>
        <taxon>eudicotyledons</taxon>
        <taxon>Gunneridae</taxon>
        <taxon>Pentapetalae</taxon>
        <taxon>asterids</taxon>
        <taxon>campanulids</taxon>
        <taxon>Asterales</taxon>
        <taxon>Asteraceae</taxon>
        <taxon>Asteroideae</taxon>
        <taxon>Anthemideae</taxon>
        <taxon>Anthemidinae</taxon>
        <taxon>Tanacetum</taxon>
    </lineage>
</organism>
<dbReference type="AlphaFoldDB" id="A0A699UYZ6"/>
<dbReference type="EMBL" id="BKCJ011371523">
    <property type="protein sequence ID" value="GFD26748.1"/>
    <property type="molecule type" value="Genomic_DNA"/>
</dbReference>
<protein>
    <submittedName>
        <fullName evidence="1">Uncharacterized protein</fullName>
    </submittedName>
</protein>
<comment type="caution">
    <text evidence="1">The sequence shown here is derived from an EMBL/GenBank/DDBJ whole genome shotgun (WGS) entry which is preliminary data.</text>
</comment>
<gene>
    <name evidence="1" type="ORF">Tci_898717</name>
</gene>
<proteinExistence type="predicted"/>
<evidence type="ECO:0000313" key="1">
    <source>
        <dbReference type="EMBL" id="GFD26748.1"/>
    </source>
</evidence>
<name>A0A699UYZ6_TANCI</name>
<accession>A0A699UYZ6</accession>
<sequence length="94" mass="11336">MVLCLKLSNRVLALEQSKTTQDLMIKKLQKKVKRIERKIKARTQRMTLFKIRNFRRKSLDKENVSKQGRYLKTRPMFEESDFDNIDDMVNEDND</sequence>
<reference evidence="1" key="1">
    <citation type="journal article" date="2019" name="Sci. Rep.">
        <title>Draft genome of Tanacetum cinerariifolium, the natural source of mosquito coil.</title>
        <authorList>
            <person name="Yamashiro T."/>
            <person name="Shiraishi A."/>
            <person name="Satake H."/>
            <person name="Nakayama K."/>
        </authorList>
    </citation>
    <scope>NUCLEOTIDE SEQUENCE</scope>
</reference>